<dbReference type="Proteomes" id="UP000058857">
    <property type="component" value="Chromosome 1"/>
</dbReference>
<evidence type="ECO:0000313" key="1">
    <source>
        <dbReference type="EMBL" id="ALO28142.1"/>
    </source>
</evidence>
<evidence type="ECO:0000313" key="2">
    <source>
        <dbReference type="Proteomes" id="UP000058857"/>
    </source>
</evidence>
<gene>
    <name evidence="1" type="ORF">LBBP_03992</name>
</gene>
<accession>A0A0E3BTS5</accession>
<protein>
    <submittedName>
        <fullName evidence="1">Uncharacterized protein</fullName>
    </submittedName>
</protein>
<sequence>MIKKAENFFNFPIKMDNKSNKLIHIMLVKRKYDYFKKFYNFDSLQSKNIFVVNGIGFCKTLSTDLN</sequence>
<proteinExistence type="predicted"/>
<dbReference type="EMBL" id="CP012029">
    <property type="protein sequence ID" value="ALO28142.1"/>
    <property type="molecule type" value="Genomic_DNA"/>
</dbReference>
<name>A0A0E3BTS5_LEPBO</name>
<reference evidence="1 2" key="1">
    <citation type="journal article" date="2015" name="PLoS Negl. Trop. Dis.">
        <title>Distribution of Plasmids in Distinct Leptospira Pathogenic Species.</title>
        <authorList>
            <person name="Wang Y."/>
            <person name="Zhuang X."/>
            <person name="Zhong Y."/>
            <person name="Zhang C."/>
            <person name="Zhang Y."/>
            <person name="Zeng L."/>
            <person name="Zhu Y."/>
            <person name="He P."/>
            <person name="Dong K."/>
            <person name="Pal U."/>
            <person name="Guo X."/>
            <person name="Qin J."/>
        </authorList>
    </citation>
    <scope>NUCLEOTIDE SEQUENCE [LARGE SCALE GENOMIC DNA]</scope>
    <source>
        <strain evidence="1 2">56604</strain>
    </source>
</reference>
<dbReference type="AlphaFoldDB" id="A0A0E3BTS5"/>
<dbReference type="PATRIC" id="fig|280505.15.peg.3886"/>
<organism evidence="1">
    <name type="scientific">Leptospira borgpetersenii serovar Ballum</name>
    <dbReference type="NCBI Taxonomy" id="280505"/>
    <lineage>
        <taxon>Bacteria</taxon>
        <taxon>Pseudomonadati</taxon>
        <taxon>Spirochaetota</taxon>
        <taxon>Spirochaetia</taxon>
        <taxon>Leptospirales</taxon>
        <taxon>Leptospiraceae</taxon>
        <taxon>Leptospira</taxon>
    </lineage>
</organism>